<dbReference type="RefSeq" id="WP_203993960.1">
    <property type="nucleotide sequence ID" value="NZ_BOOU01000101.1"/>
</dbReference>
<keyword evidence="1" id="KW-0812">Transmembrane</keyword>
<feature type="transmembrane region" description="Helical" evidence="1">
    <location>
        <begin position="238"/>
        <end position="260"/>
    </location>
</feature>
<sequence length="366" mass="38802">MFRWVRYWPAWAGYAAAGWSLSYGALGLYWALGGDGFPFAPVDDAHASASILEGSRAAIVAPVMAALGAAGAIAALAMARGWGRGGTRTALLVFGWAMAGTLALLIPDYTLLALLAFAPLLLVFTFTGVPGAQDGIGDILYWHRVNLIVIFAGGLLWALATLAYRRRTGRACARCGRRGGAPGRWATPDAARRWGRWAVYLACAAPVPYEVTRIAWYFGIPLGIPEDFERMMQQTPGMLEVGLGCAVASICGGILTHGLVHRWGEVYPRWVWFRAGRRVPPALAVVPAGIVAVVLIPAGLMNVRLGVDPAAWGLNVPSMLCVVWGVALGAAAYAYALRRRGACRHCQAADPGHPAGPVVERTAAAS</sequence>
<feature type="transmembrane region" description="Helical" evidence="1">
    <location>
        <begin position="281"/>
        <end position="300"/>
    </location>
</feature>
<comment type="caution">
    <text evidence="2">The sequence shown here is derived from an EMBL/GenBank/DDBJ whole genome shotgun (WGS) entry which is preliminary data.</text>
</comment>
<dbReference type="EMBL" id="BOOU01000101">
    <property type="protein sequence ID" value="GII81545.1"/>
    <property type="molecule type" value="Genomic_DNA"/>
</dbReference>
<feature type="transmembrane region" description="Helical" evidence="1">
    <location>
        <begin position="57"/>
        <end position="79"/>
    </location>
</feature>
<evidence type="ECO:0000256" key="1">
    <source>
        <dbReference type="SAM" id="Phobius"/>
    </source>
</evidence>
<keyword evidence="3" id="KW-1185">Reference proteome</keyword>
<feature type="transmembrane region" description="Helical" evidence="1">
    <location>
        <begin position="91"/>
        <end position="124"/>
    </location>
</feature>
<keyword evidence="1" id="KW-1133">Transmembrane helix</keyword>
<protein>
    <submittedName>
        <fullName evidence="2">Uncharacterized protein</fullName>
    </submittedName>
</protein>
<reference evidence="2" key="1">
    <citation type="submission" date="2021-01" db="EMBL/GenBank/DDBJ databases">
        <title>Whole genome shotgun sequence of Sphaerisporangium rufum NBRC 109079.</title>
        <authorList>
            <person name="Komaki H."/>
            <person name="Tamura T."/>
        </authorList>
    </citation>
    <scope>NUCLEOTIDE SEQUENCE</scope>
    <source>
        <strain evidence="2">NBRC 109079</strain>
    </source>
</reference>
<organism evidence="2 3">
    <name type="scientific">Sphaerisporangium rufum</name>
    <dbReference type="NCBI Taxonomy" id="1381558"/>
    <lineage>
        <taxon>Bacteria</taxon>
        <taxon>Bacillati</taxon>
        <taxon>Actinomycetota</taxon>
        <taxon>Actinomycetes</taxon>
        <taxon>Streptosporangiales</taxon>
        <taxon>Streptosporangiaceae</taxon>
        <taxon>Sphaerisporangium</taxon>
    </lineage>
</organism>
<feature type="transmembrane region" description="Helical" evidence="1">
    <location>
        <begin position="197"/>
        <end position="218"/>
    </location>
</feature>
<evidence type="ECO:0000313" key="3">
    <source>
        <dbReference type="Proteomes" id="UP000655287"/>
    </source>
</evidence>
<feature type="transmembrane region" description="Helical" evidence="1">
    <location>
        <begin position="144"/>
        <end position="164"/>
    </location>
</feature>
<dbReference type="AlphaFoldDB" id="A0A919RCQ1"/>
<evidence type="ECO:0000313" key="2">
    <source>
        <dbReference type="EMBL" id="GII81545.1"/>
    </source>
</evidence>
<gene>
    <name evidence="2" type="ORF">Sru01_65270</name>
</gene>
<dbReference type="Proteomes" id="UP000655287">
    <property type="component" value="Unassembled WGS sequence"/>
</dbReference>
<feature type="transmembrane region" description="Helical" evidence="1">
    <location>
        <begin position="312"/>
        <end position="335"/>
    </location>
</feature>
<accession>A0A919RCQ1</accession>
<name>A0A919RCQ1_9ACTN</name>
<feature type="transmembrane region" description="Helical" evidence="1">
    <location>
        <begin position="12"/>
        <end position="32"/>
    </location>
</feature>
<proteinExistence type="predicted"/>
<keyword evidence="1" id="KW-0472">Membrane</keyword>